<dbReference type="Pfam" id="PF00528">
    <property type="entry name" value="BPD_transp_1"/>
    <property type="match status" value="2"/>
</dbReference>
<accession>A0A917AQ97</accession>
<comment type="caution">
    <text evidence="10">The sequence shown here is derived from an EMBL/GenBank/DDBJ whole genome shotgun (WGS) entry which is preliminary data.</text>
</comment>
<feature type="transmembrane region" description="Helical" evidence="8">
    <location>
        <begin position="390"/>
        <end position="409"/>
    </location>
</feature>
<dbReference type="Gene3D" id="1.10.3720.10">
    <property type="entry name" value="MetI-like"/>
    <property type="match status" value="2"/>
</dbReference>
<comment type="similarity">
    <text evidence="8">Belongs to the binding-protein-dependent transport system permease family.</text>
</comment>
<feature type="domain" description="ABC transmembrane type-1" evidence="9">
    <location>
        <begin position="351"/>
        <end position="539"/>
    </location>
</feature>
<organism evidence="10 11">
    <name type="scientific">Nesterenkonia cremea</name>
    <dbReference type="NCBI Taxonomy" id="1882340"/>
    <lineage>
        <taxon>Bacteria</taxon>
        <taxon>Bacillati</taxon>
        <taxon>Actinomycetota</taxon>
        <taxon>Actinomycetes</taxon>
        <taxon>Micrococcales</taxon>
        <taxon>Micrococcaceae</taxon>
        <taxon>Nesterenkonia</taxon>
    </lineage>
</organism>
<evidence type="ECO:0000256" key="5">
    <source>
        <dbReference type="ARBA" id="ARBA00022692"/>
    </source>
</evidence>
<dbReference type="InterPro" id="IPR035906">
    <property type="entry name" value="MetI-like_sf"/>
</dbReference>
<keyword evidence="4" id="KW-0997">Cell inner membrane</keyword>
<dbReference type="PANTHER" id="PTHR43357">
    <property type="entry name" value="INNER MEMBRANE ABC TRANSPORTER PERMEASE PROTEIN YDCV"/>
    <property type="match status" value="1"/>
</dbReference>
<feature type="transmembrane region" description="Helical" evidence="8">
    <location>
        <begin position="421"/>
        <end position="438"/>
    </location>
</feature>
<reference evidence="10" key="1">
    <citation type="journal article" date="2014" name="Int. J. Syst. Evol. Microbiol.">
        <title>Complete genome sequence of Corynebacterium casei LMG S-19264T (=DSM 44701T), isolated from a smear-ripened cheese.</title>
        <authorList>
            <consortium name="US DOE Joint Genome Institute (JGI-PGF)"/>
            <person name="Walter F."/>
            <person name="Albersmeier A."/>
            <person name="Kalinowski J."/>
            <person name="Ruckert C."/>
        </authorList>
    </citation>
    <scope>NUCLEOTIDE SEQUENCE</scope>
    <source>
        <strain evidence="10">CGMCC 1.15388</strain>
    </source>
</reference>
<keyword evidence="11" id="KW-1185">Reference proteome</keyword>
<evidence type="ECO:0000259" key="9">
    <source>
        <dbReference type="PROSITE" id="PS50928"/>
    </source>
</evidence>
<evidence type="ECO:0000256" key="6">
    <source>
        <dbReference type="ARBA" id="ARBA00022989"/>
    </source>
</evidence>
<feature type="domain" description="ABC transmembrane type-1" evidence="9">
    <location>
        <begin position="60"/>
        <end position="268"/>
    </location>
</feature>
<name>A0A917AQ97_9MICC</name>
<dbReference type="InterPro" id="IPR000515">
    <property type="entry name" value="MetI-like"/>
</dbReference>
<keyword evidence="2 8" id="KW-0813">Transport</keyword>
<keyword evidence="7 8" id="KW-0472">Membrane</keyword>
<dbReference type="CDD" id="cd06261">
    <property type="entry name" value="TM_PBP2"/>
    <property type="match status" value="2"/>
</dbReference>
<evidence type="ECO:0000313" key="10">
    <source>
        <dbReference type="EMBL" id="GGE62461.1"/>
    </source>
</evidence>
<dbReference type="Proteomes" id="UP000633136">
    <property type="component" value="Unassembled WGS sequence"/>
</dbReference>
<protein>
    <submittedName>
        <fullName evidence="10">Iron ABC transporter permease</fullName>
    </submittedName>
</protein>
<feature type="transmembrane region" description="Helical" evidence="8">
    <location>
        <begin position="471"/>
        <end position="498"/>
    </location>
</feature>
<feature type="transmembrane region" description="Helical" evidence="8">
    <location>
        <begin position="355"/>
        <end position="378"/>
    </location>
</feature>
<reference evidence="10" key="2">
    <citation type="submission" date="2020-09" db="EMBL/GenBank/DDBJ databases">
        <authorList>
            <person name="Sun Q."/>
            <person name="Zhou Y."/>
        </authorList>
    </citation>
    <scope>NUCLEOTIDE SEQUENCE</scope>
    <source>
        <strain evidence="10">CGMCC 1.15388</strain>
    </source>
</reference>
<keyword evidence="5 8" id="KW-0812">Transmembrane</keyword>
<dbReference type="SUPFAM" id="SSF161098">
    <property type="entry name" value="MetI-like"/>
    <property type="match status" value="2"/>
</dbReference>
<evidence type="ECO:0000256" key="7">
    <source>
        <dbReference type="ARBA" id="ARBA00023136"/>
    </source>
</evidence>
<evidence type="ECO:0000256" key="3">
    <source>
        <dbReference type="ARBA" id="ARBA00022475"/>
    </source>
</evidence>
<evidence type="ECO:0000256" key="2">
    <source>
        <dbReference type="ARBA" id="ARBA00022448"/>
    </source>
</evidence>
<dbReference type="EMBL" id="BMIS01000002">
    <property type="protein sequence ID" value="GGE62461.1"/>
    <property type="molecule type" value="Genomic_DNA"/>
</dbReference>
<feature type="transmembrane region" description="Helical" evidence="8">
    <location>
        <begin position="96"/>
        <end position="118"/>
    </location>
</feature>
<evidence type="ECO:0000256" key="1">
    <source>
        <dbReference type="ARBA" id="ARBA00004429"/>
    </source>
</evidence>
<feature type="transmembrane region" description="Helical" evidence="8">
    <location>
        <begin position="64"/>
        <end position="84"/>
    </location>
</feature>
<evidence type="ECO:0000256" key="4">
    <source>
        <dbReference type="ARBA" id="ARBA00022519"/>
    </source>
</evidence>
<gene>
    <name evidence="10" type="ORF">GCM10011401_06900</name>
</gene>
<evidence type="ECO:0000256" key="8">
    <source>
        <dbReference type="RuleBase" id="RU363032"/>
    </source>
</evidence>
<sequence length="546" mass="56706">MPSTRLWEAERALPALGLINAGLWLFCLTVVLVPLGTVALYGLASGRLEELAEPEVAAAAWNSLSSAVLSGALAVLIALGLVLVIEHTRLPGRATLRILALSPLLIPPFIGAISWIGLFGPSGMINSAAEGLIGRPLWSIYGGDGVILLLALHAYPIAYLLLTAALARIPAELEEAARASGAGSRRALAHITLPLLRPALISSFVLVTVSNLADFGIPALVGAPERYETLATIAYRFVRSGTVDNSVELAACVGVVLLLMVAAGMLLIRRFSRASYALEPSVSRAAPLALKRPWLLGGTTWAAVLGITALPLSALLIQALLPAPGMELSWENLSLGNFSSVLESPWAAEGTQLSLSLALGAALITGVVGLAIGTVMTRTSLPGRSLLRKVSLLPLAVPGLIVAVGWLLLAPHLGLYNSPWLILWAYVMSFLALVVQAIEAPLRSTSPALEEAARVSGASALRAFSDVSVRLALPAAAAGALLVLLTAVRELTISALLLAPNAQTLGVAIFNLQQAGSYGSAAALSVLVTVAGLLGMGLITRRLHTR</sequence>
<feature type="transmembrane region" description="Helical" evidence="8">
    <location>
        <begin position="518"/>
        <end position="539"/>
    </location>
</feature>
<feature type="transmembrane region" description="Helical" evidence="8">
    <location>
        <begin position="138"/>
        <end position="166"/>
    </location>
</feature>
<feature type="transmembrane region" description="Helical" evidence="8">
    <location>
        <begin position="294"/>
        <end position="321"/>
    </location>
</feature>
<keyword evidence="6 8" id="KW-1133">Transmembrane helix</keyword>
<feature type="transmembrane region" description="Helical" evidence="8">
    <location>
        <begin position="21"/>
        <end position="44"/>
    </location>
</feature>
<dbReference type="GO" id="GO:0005886">
    <property type="term" value="C:plasma membrane"/>
    <property type="evidence" value="ECO:0007669"/>
    <property type="project" value="UniProtKB-SubCell"/>
</dbReference>
<feature type="transmembrane region" description="Helical" evidence="8">
    <location>
        <begin position="247"/>
        <end position="268"/>
    </location>
</feature>
<feature type="transmembrane region" description="Helical" evidence="8">
    <location>
        <begin position="187"/>
        <end position="209"/>
    </location>
</feature>
<dbReference type="PANTHER" id="PTHR43357:SF4">
    <property type="entry name" value="INNER MEMBRANE ABC TRANSPORTER PERMEASE PROTEIN YDCV"/>
    <property type="match status" value="1"/>
</dbReference>
<evidence type="ECO:0000313" key="11">
    <source>
        <dbReference type="Proteomes" id="UP000633136"/>
    </source>
</evidence>
<dbReference type="AlphaFoldDB" id="A0A917AQ97"/>
<keyword evidence="3" id="KW-1003">Cell membrane</keyword>
<proteinExistence type="inferred from homology"/>
<dbReference type="GO" id="GO:0055085">
    <property type="term" value="P:transmembrane transport"/>
    <property type="evidence" value="ECO:0007669"/>
    <property type="project" value="InterPro"/>
</dbReference>
<dbReference type="RefSeq" id="WP_229658753.1">
    <property type="nucleotide sequence ID" value="NZ_BMIS01000002.1"/>
</dbReference>
<dbReference type="PROSITE" id="PS50928">
    <property type="entry name" value="ABC_TM1"/>
    <property type="match status" value="2"/>
</dbReference>
<comment type="subcellular location">
    <subcellularLocation>
        <location evidence="1">Cell inner membrane</location>
        <topology evidence="1">Multi-pass membrane protein</topology>
    </subcellularLocation>
    <subcellularLocation>
        <location evidence="8">Cell membrane</location>
        <topology evidence="8">Multi-pass membrane protein</topology>
    </subcellularLocation>
</comment>